<dbReference type="Proteomes" id="UP000087171">
    <property type="component" value="Chromosome Ca6"/>
</dbReference>
<dbReference type="PANTHER" id="PTHR45666:SF18">
    <property type="entry name" value="TYPE IV INOSITOL POLYPHOSPHATE 5-PHOSPHATASE 9"/>
    <property type="match status" value="1"/>
</dbReference>
<comment type="similarity">
    <text evidence="1">Belongs to the inositol polyphosphate 5-phosphatase family.</text>
</comment>
<dbReference type="OrthoDB" id="62798at2759"/>
<dbReference type="InterPro" id="IPR036691">
    <property type="entry name" value="Endo/exonu/phosph_ase_sf"/>
</dbReference>
<organism evidence="4 5">
    <name type="scientific">Cicer arietinum</name>
    <name type="common">Chickpea</name>
    <name type="synonym">Garbanzo</name>
    <dbReference type="NCBI Taxonomy" id="3827"/>
    <lineage>
        <taxon>Eukaryota</taxon>
        <taxon>Viridiplantae</taxon>
        <taxon>Streptophyta</taxon>
        <taxon>Embryophyta</taxon>
        <taxon>Tracheophyta</taxon>
        <taxon>Spermatophyta</taxon>
        <taxon>Magnoliopsida</taxon>
        <taxon>eudicotyledons</taxon>
        <taxon>Gunneridae</taxon>
        <taxon>Pentapetalae</taxon>
        <taxon>rosids</taxon>
        <taxon>fabids</taxon>
        <taxon>Fabales</taxon>
        <taxon>Fabaceae</taxon>
        <taxon>Papilionoideae</taxon>
        <taxon>50 kb inversion clade</taxon>
        <taxon>NPAAA clade</taxon>
        <taxon>Hologalegina</taxon>
        <taxon>IRL clade</taxon>
        <taxon>Cicereae</taxon>
        <taxon>Cicer</taxon>
    </lineage>
</organism>
<dbReference type="FunFam" id="3.60.10.10:FF:000053">
    <property type="entry name" value="Type IV inositol polyphosphate 5-phosphatase 9"/>
    <property type="match status" value="1"/>
</dbReference>
<evidence type="ECO:0000259" key="3">
    <source>
        <dbReference type="SMART" id="SM00128"/>
    </source>
</evidence>
<dbReference type="GO" id="GO:0046856">
    <property type="term" value="P:phosphatidylinositol dephosphorylation"/>
    <property type="evidence" value="ECO:0007669"/>
    <property type="project" value="InterPro"/>
</dbReference>
<evidence type="ECO:0000256" key="1">
    <source>
        <dbReference type="ARBA" id="ARBA00010768"/>
    </source>
</evidence>
<sequence length="423" mass="48445">MPFLYDMWPTLVANKILKKRLGSTNFIADYPSSYEQPLLDCADIDHHSHETIPNHLKEKHKYKVFVSTWNVGGIAPEEDLNIDDLLETNNNNSCDIYVLGFQEIVPLKASNVLGSENNEISKKWNSIIRKSLNKDQRDKVHCKSSHDDFQCIISKQMVGIFISVWTRRNICPFIQHTSVSCIGCGIMGCLGNKGSVTVRFQLHEASFCFVCSHLASGGREGDEKCRNSNVAEIFSRTSFPKGPLLDLPRTILDHDHVILLGDLNYRISLPEETTRLLVEKRDWDSLLENDQLIMELMNGNILRGWHEGPINFAPTYKYCPNSDIYYGCCCHGNKTQKKRAPAWCDRIVWYGKGLKQHEYNRSESRLSDHRPVKAMFTAIVKVLSEFKSLENMSLSERFEQINTPFEVSATDEIVCRKQSSFRL</sequence>
<dbReference type="Gene3D" id="3.60.10.10">
    <property type="entry name" value="Endonuclease/exonuclease/phosphatase"/>
    <property type="match status" value="1"/>
</dbReference>
<proteinExistence type="inferred from homology"/>
<dbReference type="GeneID" id="101488888"/>
<dbReference type="RefSeq" id="XP_004504593.1">
    <property type="nucleotide sequence ID" value="XM_004504536.3"/>
</dbReference>
<dbReference type="GO" id="GO:0004445">
    <property type="term" value="F:inositol-polyphosphate 5-phosphatase activity"/>
    <property type="evidence" value="ECO:0007669"/>
    <property type="project" value="InterPro"/>
</dbReference>
<evidence type="ECO:0000256" key="2">
    <source>
        <dbReference type="ARBA" id="ARBA00022801"/>
    </source>
</evidence>
<dbReference type="SMART" id="SM00128">
    <property type="entry name" value="IPPc"/>
    <property type="match status" value="1"/>
</dbReference>
<dbReference type="InterPro" id="IPR000300">
    <property type="entry name" value="IPPc"/>
</dbReference>
<dbReference type="AlphaFoldDB" id="A0A1S2YGT2"/>
<dbReference type="STRING" id="3827.A0A1S2YGT2"/>
<evidence type="ECO:0000313" key="4">
    <source>
        <dbReference type="Proteomes" id="UP000087171"/>
    </source>
</evidence>
<dbReference type="InterPro" id="IPR045849">
    <property type="entry name" value="IP5P_plant"/>
</dbReference>
<keyword evidence="2" id="KW-0378">Hydrolase</keyword>
<dbReference type="eggNOG" id="KOG0565">
    <property type="taxonomic scope" value="Eukaryota"/>
</dbReference>
<dbReference type="SUPFAM" id="SSF56219">
    <property type="entry name" value="DNase I-like"/>
    <property type="match status" value="1"/>
</dbReference>
<accession>A0A1S2YGT2</accession>
<reference evidence="4" key="1">
    <citation type="journal article" date="2013" name="Nat. Biotechnol.">
        <title>Draft genome sequence of chickpea (Cicer arietinum) provides a resource for trait improvement.</title>
        <authorList>
            <person name="Varshney R.K."/>
            <person name="Song C."/>
            <person name="Saxena R.K."/>
            <person name="Azam S."/>
            <person name="Yu S."/>
            <person name="Sharpe A.G."/>
            <person name="Cannon S."/>
            <person name="Baek J."/>
            <person name="Rosen B.D."/>
            <person name="Tar'an B."/>
            <person name="Millan T."/>
            <person name="Zhang X."/>
            <person name="Ramsay L.D."/>
            <person name="Iwata A."/>
            <person name="Wang Y."/>
            <person name="Nelson W."/>
            <person name="Farmer A.D."/>
            <person name="Gaur P.M."/>
            <person name="Soderlund C."/>
            <person name="Penmetsa R.V."/>
            <person name="Xu C."/>
            <person name="Bharti A.K."/>
            <person name="He W."/>
            <person name="Winter P."/>
            <person name="Zhao S."/>
            <person name="Hane J.K."/>
            <person name="Carrasquilla-Garcia N."/>
            <person name="Condie J.A."/>
            <person name="Upadhyaya H.D."/>
            <person name="Luo M.C."/>
            <person name="Thudi M."/>
            <person name="Gowda C.L."/>
            <person name="Singh N.P."/>
            <person name="Lichtenzveig J."/>
            <person name="Gali K.K."/>
            <person name="Rubio J."/>
            <person name="Nadarajan N."/>
            <person name="Dolezel J."/>
            <person name="Bansal K.C."/>
            <person name="Xu X."/>
            <person name="Edwards D."/>
            <person name="Zhang G."/>
            <person name="Kahl G."/>
            <person name="Gil J."/>
            <person name="Singh K.B."/>
            <person name="Datta S.K."/>
            <person name="Jackson S.A."/>
            <person name="Wang J."/>
            <person name="Cook D.R."/>
        </authorList>
    </citation>
    <scope>NUCLEOTIDE SEQUENCE [LARGE SCALE GENOMIC DNA]</scope>
    <source>
        <strain evidence="4">cv. CDC Frontier</strain>
    </source>
</reference>
<dbReference type="PaxDb" id="3827-XP_004504593.1"/>
<evidence type="ECO:0000313" key="5">
    <source>
        <dbReference type="RefSeq" id="XP_004504593.1"/>
    </source>
</evidence>
<protein>
    <submittedName>
        <fullName evidence="5">Type IV inositol polyphosphate 5-phosphatase 9</fullName>
    </submittedName>
</protein>
<dbReference type="PANTHER" id="PTHR45666">
    <property type="entry name" value="TYPE IV INOSITOL POLYPHOSPHATE 5-PHOSPHATASE 9"/>
    <property type="match status" value="1"/>
</dbReference>
<dbReference type="KEGG" id="cam:101488888"/>
<reference evidence="5" key="2">
    <citation type="submission" date="2025-08" db="UniProtKB">
        <authorList>
            <consortium name="RefSeq"/>
        </authorList>
    </citation>
    <scope>IDENTIFICATION</scope>
    <source>
        <tissue evidence="5">Etiolated seedlings</tissue>
    </source>
</reference>
<gene>
    <name evidence="5" type="primary">LOC101488888</name>
</gene>
<dbReference type="Pfam" id="PF22669">
    <property type="entry name" value="Exo_endo_phos2"/>
    <property type="match status" value="1"/>
</dbReference>
<keyword evidence="4" id="KW-1185">Reference proteome</keyword>
<dbReference type="GO" id="GO:0004439">
    <property type="term" value="F:phosphatidylinositol-4,5-bisphosphate 5-phosphatase activity"/>
    <property type="evidence" value="ECO:0007669"/>
    <property type="project" value="TreeGrafter"/>
</dbReference>
<feature type="domain" description="Inositol polyphosphate-related phosphatase" evidence="3">
    <location>
        <begin position="60"/>
        <end position="384"/>
    </location>
</feature>
<dbReference type="GO" id="GO:0034485">
    <property type="term" value="F:phosphatidylinositol-3,4,5-trisphosphate 5-phosphatase activity"/>
    <property type="evidence" value="ECO:0007669"/>
    <property type="project" value="TreeGrafter"/>
</dbReference>
<name>A0A1S2YGT2_CICAR</name>